<feature type="compositionally biased region" description="Basic and acidic residues" evidence="1">
    <location>
        <begin position="228"/>
        <end position="246"/>
    </location>
</feature>
<dbReference type="PANTHER" id="PTHR21174:SF0">
    <property type="entry name" value="HD PHOSPHOHYDROLASE FAMILY PROTEIN-RELATED"/>
    <property type="match status" value="1"/>
</dbReference>
<reference evidence="2" key="1">
    <citation type="submission" date="2022-01" db="EMBL/GenBank/DDBJ databases">
        <title>Collection of gut derived symbiotic bacterial strains cultured from healthy donors.</title>
        <authorList>
            <person name="Lin H."/>
            <person name="Kohout C."/>
            <person name="Waligurski E."/>
            <person name="Pamer E.G."/>
        </authorList>
    </citation>
    <scope>NUCLEOTIDE SEQUENCE</scope>
    <source>
        <strain evidence="2">DFI.7.46</strain>
    </source>
</reference>
<organism evidence="2 3">
    <name type="scientific">Varibaculum cambriense</name>
    <dbReference type="NCBI Taxonomy" id="184870"/>
    <lineage>
        <taxon>Bacteria</taxon>
        <taxon>Bacillati</taxon>
        <taxon>Actinomycetota</taxon>
        <taxon>Actinomycetes</taxon>
        <taxon>Actinomycetales</taxon>
        <taxon>Actinomycetaceae</taxon>
        <taxon>Varibaculum</taxon>
    </lineage>
</organism>
<sequence length="377" mass="42277">MPGAPSWLQTGFVKAMRELGITDDTLLRKEADKLLQMWQSAGRQFHTKNHLIRLLTCLDHYTNTSQQPAVLTVAAWYHGVITQSQTRAKNTTNYENYPASADFALTRLAEMGLPKELATRVGELILMLEGRQPPPDDLDACVFVDASMSYLGASPQDYRGYCQLMQAEMDTMEPLRYARLRRSLISKLLARDAIFLSPLGSGNENAARQNLEGEYAKLSTLIPGNTSGKERSGLRPRSKEKTRSADTSETVVIKRASPRTVARRPILNGGENPSSLTTPLRKISATERKDLEARSARLQAENVDNDSENGLSSMENVADQFSTFTMRKVTIKNDDYRRTEPEKEEFEEEETPTVSTDEDVEETMYSSADDEDSLTEF</sequence>
<evidence type="ECO:0000313" key="2">
    <source>
        <dbReference type="EMBL" id="MCG4617061.1"/>
    </source>
</evidence>
<dbReference type="Proteomes" id="UP001200537">
    <property type="component" value="Unassembled WGS sequence"/>
</dbReference>
<dbReference type="InterPro" id="IPR009218">
    <property type="entry name" value="HD_phosphohydro"/>
</dbReference>
<feature type="region of interest" description="Disordered" evidence="1">
    <location>
        <begin position="218"/>
        <end position="250"/>
    </location>
</feature>
<feature type="compositionally biased region" description="Acidic residues" evidence="1">
    <location>
        <begin position="342"/>
        <end position="377"/>
    </location>
</feature>
<comment type="caution">
    <text evidence="2">The sequence shown here is derived from an EMBL/GenBank/DDBJ whole genome shotgun (WGS) entry which is preliminary data.</text>
</comment>
<evidence type="ECO:0000313" key="3">
    <source>
        <dbReference type="Proteomes" id="UP001200537"/>
    </source>
</evidence>
<evidence type="ECO:0000256" key="1">
    <source>
        <dbReference type="SAM" id="MobiDB-lite"/>
    </source>
</evidence>
<dbReference type="AlphaFoldDB" id="A0AAJ1EXB6"/>
<dbReference type="EMBL" id="JAKNHJ010000002">
    <property type="protein sequence ID" value="MCG4617061.1"/>
    <property type="molecule type" value="Genomic_DNA"/>
</dbReference>
<dbReference type="RefSeq" id="WP_024059521.1">
    <property type="nucleotide sequence ID" value="NZ_CBCTPO010000005.1"/>
</dbReference>
<protein>
    <submittedName>
        <fullName evidence="2">Uncharacterized protein</fullName>
    </submittedName>
</protein>
<gene>
    <name evidence="2" type="ORF">L0M99_00935</name>
</gene>
<feature type="compositionally biased region" description="Basic and acidic residues" evidence="1">
    <location>
        <begin position="332"/>
        <end position="341"/>
    </location>
</feature>
<dbReference type="SUPFAM" id="SSF109604">
    <property type="entry name" value="HD-domain/PDEase-like"/>
    <property type="match status" value="1"/>
</dbReference>
<feature type="region of interest" description="Disordered" evidence="1">
    <location>
        <begin position="332"/>
        <end position="377"/>
    </location>
</feature>
<accession>A0AAJ1EXB6</accession>
<dbReference type="PANTHER" id="PTHR21174">
    <property type="match status" value="1"/>
</dbReference>
<proteinExistence type="predicted"/>
<name>A0AAJ1EXB6_9ACTO</name>